<dbReference type="AlphaFoldDB" id="A0A0F9ILB9"/>
<comment type="caution">
    <text evidence="1">The sequence shown here is derived from an EMBL/GenBank/DDBJ whole genome shotgun (WGS) entry which is preliminary data.</text>
</comment>
<sequence>MPEGKTLHVFTIRDKNGKVTKTKEFYVGTRTGKITDQEGKKVKEMKL</sequence>
<protein>
    <submittedName>
        <fullName evidence="1">Uncharacterized protein</fullName>
    </submittedName>
</protein>
<proteinExistence type="predicted"/>
<reference evidence="1" key="1">
    <citation type="journal article" date="2015" name="Nature">
        <title>Complex archaea that bridge the gap between prokaryotes and eukaryotes.</title>
        <authorList>
            <person name="Spang A."/>
            <person name="Saw J.H."/>
            <person name="Jorgensen S.L."/>
            <person name="Zaremba-Niedzwiedzka K."/>
            <person name="Martijn J."/>
            <person name="Lind A.E."/>
            <person name="van Eijk R."/>
            <person name="Schleper C."/>
            <person name="Guy L."/>
            <person name="Ettema T.J."/>
        </authorList>
    </citation>
    <scope>NUCLEOTIDE SEQUENCE</scope>
</reference>
<organism evidence="1">
    <name type="scientific">marine sediment metagenome</name>
    <dbReference type="NCBI Taxonomy" id="412755"/>
    <lineage>
        <taxon>unclassified sequences</taxon>
        <taxon>metagenomes</taxon>
        <taxon>ecological metagenomes</taxon>
    </lineage>
</organism>
<accession>A0A0F9ILB9</accession>
<name>A0A0F9ILB9_9ZZZZ</name>
<gene>
    <name evidence="1" type="ORF">LCGC14_1564900</name>
</gene>
<evidence type="ECO:0000313" key="1">
    <source>
        <dbReference type="EMBL" id="KKM35350.1"/>
    </source>
</evidence>
<dbReference type="EMBL" id="LAZR01012128">
    <property type="protein sequence ID" value="KKM35350.1"/>
    <property type="molecule type" value="Genomic_DNA"/>
</dbReference>